<proteinExistence type="predicted"/>
<evidence type="ECO:0000313" key="3">
    <source>
        <dbReference type="Proteomes" id="UP000278288"/>
    </source>
</evidence>
<dbReference type="GO" id="GO:0003723">
    <property type="term" value="F:RNA binding"/>
    <property type="evidence" value="ECO:0007669"/>
    <property type="project" value="UniProtKB-KW"/>
</dbReference>
<keyword evidence="3" id="KW-1185">Reference proteome</keyword>
<dbReference type="PROSITE" id="PS50889">
    <property type="entry name" value="S4"/>
    <property type="match status" value="1"/>
</dbReference>
<reference evidence="2 3" key="1">
    <citation type="submission" date="2018-11" db="EMBL/GenBank/DDBJ databases">
        <title>Proposal to divide the Flavobacteriaceae and reorganize its genera based on Amino Acid Identity values calculated from whole genome sequences.</title>
        <authorList>
            <person name="Nicholson A.C."/>
            <person name="Gulvik C.A."/>
            <person name="Whitney A.M."/>
            <person name="Humrighouse B.W."/>
            <person name="Bell M."/>
            <person name="Holmes B."/>
            <person name="Steigerwalt A.G."/>
            <person name="Villarma A."/>
            <person name="Sheth M."/>
            <person name="Batra D."/>
            <person name="Pryor J."/>
            <person name="Bernardet J.-F."/>
            <person name="Hugo C."/>
            <person name="Kampfer P."/>
            <person name="Newman J."/>
            <person name="McQuiston J.R."/>
        </authorList>
    </citation>
    <scope>NUCLEOTIDE SEQUENCE [LARGE SCALE GENOMIC DNA]</scope>
    <source>
        <strain evidence="2 3">G0041</strain>
    </source>
</reference>
<dbReference type="EMBL" id="CP033923">
    <property type="protein sequence ID" value="AZA93653.1"/>
    <property type="molecule type" value="Genomic_DNA"/>
</dbReference>
<dbReference type="AlphaFoldDB" id="A0AAD0YSZ4"/>
<dbReference type="Proteomes" id="UP000278288">
    <property type="component" value="Chromosome"/>
</dbReference>
<protein>
    <submittedName>
        <fullName evidence="2">DUF1062 domain-containing protein</fullName>
    </submittedName>
</protein>
<organism evidence="2 3">
    <name type="scientific">Chryseobacterium nakagawai</name>
    <dbReference type="NCBI Taxonomy" id="1241982"/>
    <lineage>
        <taxon>Bacteria</taxon>
        <taxon>Pseudomonadati</taxon>
        <taxon>Bacteroidota</taxon>
        <taxon>Flavobacteriia</taxon>
        <taxon>Flavobacteriales</taxon>
        <taxon>Weeksellaceae</taxon>
        <taxon>Chryseobacterium group</taxon>
        <taxon>Chryseobacterium</taxon>
    </lineage>
</organism>
<evidence type="ECO:0000256" key="1">
    <source>
        <dbReference type="PROSITE-ProRule" id="PRU00182"/>
    </source>
</evidence>
<sequence>MSIEYTWVVKAQNTPLLKKKCSHCDSERFHCSDKFRLNAQKKNIDIWLIYRCVKCSHRYNMTLFSRIRTESISKEIFNRLSENDTDLAWEYAFSRETRKKNNAEADLESVVYEIQFDEVSIEQMMASDSEVLSFKIKCPFEFNLRLSTVIRTCLKISSSKLNQLMQADAVFVHERSLQKKHKVQHGDVVKIRKDTLKNILFSEENTLKLF</sequence>
<dbReference type="KEGG" id="cnk:EG343_25125"/>
<dbReference type="InterPro" id="IPR009412">
    <property type="entry name" value="DUF1062"/>
</dbReference>
<gene>
    <name evidence="2" type="ORF">EG343_25125</name>
</gene>
<accession>A0AAD0YSZ4</accession>
<keyword evidence="1" id="KW-0694">RNA-binding</keyword>
<evidence type="ECO:0000313" key="2">
    <source>
        <dbReference type="EMBL" id="AZA93653.1"/>
    </source>
</evidence>
<name>A0AAD0YSZ4_CHRNA</name>
<dbReference type="Pfam" id="PF06353">
    <property type="entry name" value="DUF1062"/>
    <property type="match status" value="1"/>
</dbReference>